<evidence type="ECO:0000313" key="3">
    <source>
        <dbReference type="Proteomes" id="UP001153069"/>
    </source>
</evidence>
<dbReference type="InterPro" id="IPR015898">
    <property type="entry name" value="G-protein_gamma-like_dom"/>
</dbReference>
<accession>A0A9N8DSU0</accession>
<keyword evidence="3" id="KW-1185">Reference proteome</keyword>
<feature type="domain" description="G protein gamma" evidence="1">
    <location>
        <begin position="9"/>
        <end position="84"/>
    </location>
</feature>
<sequence length="84" mass="8740">MGDEEGGGLTALQLLQEEVTTLKKTLAGVEKAENTSKACARVIKNIKEAEVKDFFLTREGVADHNVYHSSAGGGGGDGGCCTLL</sequence>
<dbReference type="SMART" id="SM01224">
    <property type="entry name" value="G_gamma"/>
    <property type="match status" value="1"/>
</dbReference>
<comment type="caution">
    <text evidence="2">The sequence shown here is derived from an EMBL/GenBank/DDBJ whole genome shotgun (WGS) entry which is preliminary data.</text>
</comment>
<organism evidence="2 3">
    <name type="scientific">Seminavis robusta</name>
    <dbReference type="NCBI Taxonomy" id="568900"/>
    <lineage>
        <taxon>Eukaryota</taxon>
        <taxon>Sar</taxon>
        <taxon>Stramenopiles</taxon>
        <taxon>Ochrophyta</taxon>
        <taxon>Bacillariophyta</taxon>
        <taxon>Bacillariophyceae</taxon>
        <taxon>Bacillariophycidae</taxon>
        <taxon>Naviculales</taxon>
        <taxon>Naviculaceae</taxon>
        <taxon>Seminavis</taxon>
    </lineage>
</organism>
<dbReference type="EMBL" id="CAICTM010000262">
    <property type="protein sequence ID" value="CAB9506339.1"/>
    <property type="molecule type" value="Genomic_DNA"/>
</dbReference>
<evidence type="ECO:0000313" key="2">
    <source>
        <dbReference type="EMBL" id="CAB9506339.1"/>
    </source>
</evidence>
<dbReference type="Proteomes" id="UP001153069">
    <property type="component" value="Unassembled WGS sequence"/>
</dbReference>
<name>A0A9N8DSU0_9STRA</name>
<reference evidence="2" key="1">
    <citation type="submission" date="2020-06" db="EMBL/GenBank/DDBJ databases">
        <authorList>
            <consortium name="Plant Systems Biology data submission"/>
        </authorList>
    </citation>
    <scope>NUCLEOTIDE SEQUENCE</scope>
    <source>
        <strain evidence="2">D6</strain>
    </source>
</reference>
<dbReference type="Pfam" id="PF00631">
    <property type="entry name" value="G-gamma"/>
    <property type="match status" value="1"/>
</dbReference>
<gene>
    <name evidence="2" type="ORF">SEMRO_263_G102340.1</name>
</gene>
<dbReference type="AlphaFoldDB" id="A0A9N8DSU0"/>
<dbReference type="GO" id="GO:0007186">
    <property type="term" value="P:G protein-coupled receptor signaling pathway"/>
    <property type="evidence" value="ECO:0007669"/>
    <property type="project" value="InterPro"/>
</dbReference>
<protein>
    <recommendedName>
        <fullName evidence="1">G protein gamma domain-containing protein</fullName>
    </recommendedName>
</protein>
<proteinExistence type="predicted"/>
<evidence type="ECO:0000259" key="1">
    <source>
        <dbReference type="SMART" id="SM01224"/>
    </source>
</evidence>